<feature type="region of interest" description="Disordered" evidence="2">
    <location>
        <begin position="614"/>
        <end position="642"/>
    </location>
</feature>
<name>A0ABP1R179_9HEXA</name>
<evidence type="ECO:0000259" key="3">
    <source>
        <dbReference type="PROSITE" id="PS50211"/>
    </source>
</evidence>
<dbReference type="InterPro" id="IPR018307">
    <property type="entry name" value="ABL9/DENND6_dom"/>
</dbReference>
<gene>
    <name evidence="4" type="ORF">ODALV1_LOCUS15995</name>
</gene>
<evidence type="ECO:0000313" key="4">
    <source>
        <dbReference type="EMBL" id="CAL8113376.1"/>
    </source>
</evidence>
<dbReference type="Proteomes" id="UP001642540">
    <property type="component" value="Unassembled WGS sequence"/>
</dbReference>
<dbReference type="InterPro" id="IPR051731">
    <property type="entry name" value="DENND11/AVL9_GEFs"/>
</dbReference>
<feature type="compositionally biased region" description="Low complexity" evidence="2">
    <location>
        <begin position="264"/>
        <end position="275"/>
    </location>
</feature>
<evidence type="ECO:0000313" key="5">
    <source>
        <dbReference type="Proteomes" id="UP001642540"/>
    </source>
</evidence>
<dbReference type="PROSITE" id="PS50211">
    <property type="entry name" value="DENN"/>
    <property type="match status" value="1"/>
</dbReference>
<evidence type="ECO:0000256" key="1">
    <source>
        <dbReference type="ARBA" id="ARBA00038178"/>
    </source>
</evidence>
<organism evidence="4 5">
    <name type="scientific">Orchesella dallaii</name>
    <dbReference type="NCBI Taxonomy" id="48710"/>
    <lineage>
        <taxon>Eukaryota</taxon>
        <taxon>Metazoa</taxon>
        <taxon>Ecdysozoa</taxon>
        <taxon>Arthropoda</taxon>
        <taxon>Hexapoda</taxon>
        <taxon>Collembola</taxon>
        <taxon>Entomobryomorpha</taxon>
        <taxon>Entomobryoidea</taxon>
        <taxon>Orchesellidae</taxon>
        <taxon>Orchesellinae</taxon>
        <taxon>Orchesella</taxon>
    </lineage>
</organism>
<comment type="caution">
    <text evidence="4">The sequence shown here is derived from an EMBL/GenBank/DDBJ whole genome shotgun (WGS) entry which is preliminary data.</text>
</comment>
<dbReference type="PANTHER" id="PTHR31017:SF1">
    <property type="entry name" value="LATE SECRETORY PATHWAY PROTEIN AVL9 HOMOLOG"/>
    <property type="match status" value="1"/>
</dbReference>
<dbReference type="EMBL" id="CAXLJM020000049">
    <property type="protein sequence ID" value="CAL8113376.1"/>
    <property type="molecule type" value="Genomic_DNA"/>
</dbReference>
<protein>
    <recommendedName>
        <fullName evidence="3">UDENN domain-containing protein</fullName>
    </recommendedName>
</protein>
<dbReference type="Pfam" id="PF09794">
    <property type="entry name" value="Avl9"/>
    <property type="match status" value="1"/>
</dbReference>
<evidence type="ECO:0000256" key="2">
    <source>
        <dbReference type="SAM" id="MobiDB-lite"/>
    </source>
</evidence>
<sequence length="642" mass="70897">MMGADSPIYHVIVVGFHHKKGCQVEYAYPPFEMDLEKTAWKHLTSLAMPDGAHNFETDTVYFHLPSLKNPRETVFGVACYQQIDASKLTNKPEDVTRSKVQKSVCVLSRFPLYGHIQVKMSLITAAYFKKGDFDQVSILKEGFSNLNLCLNAELLKTPEACVGLSPRELVFNFRHQIITLFKLLLLEKRILFRGASVGPLCSSLLTLISLLPLTLEYGLTESACIKTTKAMSIVPQFSTQSDVDPTSMEMEEKVDSGKESMQTDNPNDPDSSSSPMTEKKAKNLNNARIQDGAPGSALGDTVDFTETASGQDVEVEDIPIPTLPTSKFYYSLDADTTMKTSLSETSSLTSEKQADEIPDFITAVQMTPCDAGLPLQLFTKGYLCHPYLSLHYMDLLSDSHVRGFVVGATNILFKQKRDLVDVVVEMSDGSIDIFDPNLKKLVTATTADLRFADTIVRQVTQESGGKGAEADAFMDGVGWEGGDEWIRAQFKYYLMCLMRTSLLIEGSRQRESFCPNFVREWQSTHNWKTWDAYVNSDERDTPGIYSLCPGHPNDGNMSVADMKIRLSHTMQSSESGRKLKETVASTGKAVGGAISQAKGAFSTWWSSVTTGVPVATTPDSIPPETGETKFYDQPKPTSASQS</sequence>
<dbReference type="PANTHER" id="PTHR31017">
    <property type="entry name" value="LATE SECRETORY PATHWAY PROTEIN AVL9-RELATED"/>
    <property type="match status" value="1"/>
</dbReference>
<accession>A0ABP1R179</accession>
<dbReference type="InterPro" id="IPR037516">
    <property type="entry name" value="Tripartite_DENN"/>
</dbReference>
<reference evidence="4 5" key="1">
    <citation type="submission" date="2024-08" db="EMBL/GenBank/DDBJ databases">
        <authorList>
            <person name="Cucini C."/>
            <person name="Frati F."/>
        </authorList>
    </citation>
    <scope>NUCLEOTIDE SEQUENCE [LARGE SCALE GENOMIC DNA]</scope>
</reference>
<proteinExistence type="inferred from homology"/>
<keyword evidence="5" id="KW-1185">Reference proteome</keyword>
<feature type="domain" description="UDENN" evidence="3">
    <location>
        <begin position="9"/>
        <end position="415"/>
    </location>
</feature>
<feature type="region of interest" description="Disordered" evidence="2">
    <location>
        <begin position="240"/>
        <end position="280"/>
    </location>
</feature>
<comment type="similarity">
    <text evidence="1">Belongs to the AVL9 family.</text>
</comment>